<comment type="caution">
    <text evidence="1">The sequence shown here is derived from an EMBL/GenBank/DDBJ whole genome shotgun (WGS) entry which is preliminary data.</text>
</comment>
<keyword evidence="2" id="KW-1185">Reference proteome</keyword>
<gene>
    <name evidence="1" type="ORF">DKG75_02080</name>
</gene>
<evidence type="ECO:0000313" key="1">
    <source>
        <dbReference type="EMBL" id="PWR23380.1"/>
    </source>
</evidence>
<evidence type="ECO:0000313" key="2">
    <source>
        <dbReference type="Proteomes" id="UP000246077"/>
    </source>
</evidence>
<reference evidence="2" key="1">
    <citation type="submission" date="2018-05" db="EMBL/GenBank/DDBJ databases">
        <title>Zavarzinia sp. HR-AS.</title>
        <authorList>
            <person name="Lee Y."/>
            <person name="Jeon C.O."/>
        </authorList>
    </citation>
    <scope>NUCLEOTIDE SEQUENCE [LARGE SCALE GENOMIC DNA]</scope>
    <source>
        <strain evidence="2">DSM 1231</strain>
    </source>
</reference>
<dbReference type="AlphaFoldDB" id="A0A317EB34"/>
<proteinExistence type="predicted"/>
<organism evidence="1 2">
    <name type="scientific">Zavarzinia compransoris</name>
    <dbReference type="NCBI Taxonomy" id="1264899"/>
    <lineage>
        <taxon>Bacteria</taxon>
        <taxon>Pseudomonadati</taxon>
        <taxon>Pseudomonadota</taxon>
        <taxon>Alphaproteobacteria</taxon>
        <taxon>Rhodospirillales</taxon>
        <taxon>Zavarziniaceae</taxon>
        <taxon>Zavarzinia</taxon>
    </lineage>
</organism>
<sequence>MPRSSGMRSPKTSRARPRTPAWTCWASPCARLARRRRLTPCRQRGRHDGRPYPPCAFWRDHGPGAAPPGLLQASLNNPSEDLELNTDDMDRMEDAQGRLVSVSSIKPEHLIEDGVVRALMTLALGLSEEIAQFRAHATAEVSAHLDLLAEKYGAKRGGKKGNVTLKSFDGSLKVELAIGETITFGPELETAKALLDQYLDEVSAGADEGLRRIVMETFSVNKAGKIDQNRILALRRIEIDHPLWARAMDAIGDAIRPAMSREYFRFYRRQPGGRYEGVPLAITDV</sequence>
<dbReference type="EMBL" id="QGLF01000001">
    <property type="protein sequence ID" value="PWR23380.1"/>
    <property type="molecule type" value="Genomic_DNA"/>
</dbReference>
<dbReference type="OrthoDB" id="7554786at2"/>
<dbReference type="InterPro" id="IPR021505">
    <property type="entry name" value="Phage_B3_Orf6"/>
</dbReference>
<accession>A0A317EB34</accession>
<protein>
    <submittedName>
        <fullName evidence="1">Sulfate transporter</fullName>
    </submittedName>
</protein>
<dbReference type="Pfam" id="PF11363">
    <property type="entry name" value="DUF3164"/>
    <property type="match status" value="1"/>
</dbReference>
<dbReference type="Proteomes" id="UP000246077">
    <property type="component" value="Unassembled WGS sequence"/>
</dbReference>
<name>A0A317EB34_9PROT</name>